<feature type="region of interest" description="Disordered" evidence="1">
    <location>
        <begin position="88"/>
        <end position="107"/>
    </location>
</feature>
<evidence type="ECO:0000256" key="1">
    <source>
        <dbReference type="SAM" id="MobiDB-lite"/>
    </source>
</evidence>
<dbReference type="Proteomes" id="UP001195483">
    <property type="component" value="Unassembled WGS sequence"/>
</dbReference>
<accession>A0AAE0RLS7</accession>
<gene>
    <name evidence="2" type="ORF">CHS0354_000185</name>
</gene>
<evidence type="ECO:0000313" key="2">
    <source>
        <dbReference type="EMBL" id="KAK3575906.1"/>
    </source>
</evidence>
<feature type="non-terminal residue" evidence="2">
    <location>
        <position position="144"/>
    </location>
</feature>
<keyword evidence="3" id="KW-1185">Reference proteome</keyword>
<dbReference type="AlphaFoldDB" id="A0AAE0RLS7"/>
<sequence length="144" mass="16221">MMNMGTTQQFHQETHLLLTTRAIVLAQIIAHTPLHHINNIDLEFKTPYVHNSKTSIPKPTSVHTNTQNHILVTKKYANIVKQDNIQTTQESEIETPNCSSNSSSFSPHLQPSIKLNNILHHISPPADETLAKNNANEKHVNQPK</sequence>
<evidence type="ECO:0000313" key="3">
    <source>
        <dbReference type="Proteomes" id="UP001195483"/>
    </source>
</evidence>
<protein>
    <submittedName>
        <fullName evidence="2">Uncharacterized protein</fullName>
    </submittedName>
</protein>
<proteinExistence type="predicted"/>
<reference evidence="2" key="2">
    <citation type="journal article" date="2021" name="Genome Biol. Evol.">
        <title>Developing a high-quality reference genome for a parasitic bivalve with doubly uniparental inheritance (Bivalvia: Unionida).</title>
        <authorList>
            <person name="Smith C.H."/>
        </authorList>
    </citation>
    <scope>NUCLEOTIDE SEQUENCE</scope>
    <source>
        <strain evidence="2">CHS0354</strain>
        <tissue evidence="2">Mantle</tissue>
    </source>
</reference>
<organism evidence="2 3">
    <name type="scientific">Potamilus streckersoni</name>
    <dbReference type="NCBI Taxonomy" id="2493646"/>
    <lineage>
        <taxon>Eukaryota</taxon>
        <taxon>Metazoa</taxon>
        <taxon>Spiralia</taxon>
        <taxon>Lophotrochozoa</taxon>
        <taxon>Mollusca</taxon>
        <taxon>Bivalvia</taxon>
        <taxon>Autobranchia</taxon>
        <taxon>Heteroconchia</taxon>
        <taxon>Palaeoheterodonta</taxon>
        <taxon>Unionida</taxon>
        <taxon>Unionoidea</taxon>
        <taxon>Unionidae</taxon>
        <taxon>Ambleminae</taxon>
        <taxon>Lampsilini</taxon>
        <taxon>Potamilus</taxon>
    </lineage>
</organism>
<reference evidence="2" key="3">
    <citation type="submission" date="2023-05" db="EMBL/GenBank/DDBJ databases">
        <authorList>
            <person name="Smith C.H."/>
        </authorList>
    </citation>
    <scope>NUCLEOTIDE SEQUENCE</scope>
    <source>
        <strain evidence="2">CHS0354</strain>
        <tissue evidence="2">Mantle</tissue>
    </source>
</reference>
<name>A0AAE0RLS7_9BIVA</name>
<reference evidence="2" key="1">
    <citation type="journal article" date="2021" name="Genome Biol. Evol.">
        <title>A High-Quality Reference Genome for a Parasitic Bivalve with Doubly Uniparental Inheritance (Bivalvia: Unionida).</title>
        <authorList>
            <person name="Smith C.H."/>
        </authorList>
    </citation>
    <scope>NUCLEOTIDE SEQUENCE</scope>
    <source>
        <strain evidence="2">CHS0354</strain>
    </source>
</reference>
<comment type="caution">
    <text evidence="2">The sequence shown here is derived from an EMBL/GenBank/DDBJ whole genome shotgun (WGS) entry which is preliminary data.</text>
</comment>
<feature type="compositionally biased region" description="Polar residues" evidence="1">
    <location>
        <begin position="88"/>
        <end position="98"/>
    </location>
</feature>
<dbReference type="EMBL" id="JAEAOA010000057">
    <property type="protein sequence ID" value="KAK3575906.1"/>
    <property type="molecule type" value="Genomic_DNA"/>
</dbReference>